<comment type="caution">
    <text evidence="5">The sequence shown here is derived from an EMBL/GenBank/DDBJ whole genome shotgun (WGS) entry which is preliminary data.</text>
</comment>
<keyword evidence="3" id="KW-0173">Coenzyme A biosynthesis</keyword>
<dbReference type="EMBL" id="VUNA01000002">
    <property type="protein sequence ID" value="MST69990.1"/>
    <property type="molecule type" value="Genomic_DNA"/>
</dbReference>
<evidence type="ECO:0000313" key="6">
    <source>
        <dbReference type="Proteomes" id="UP000469424"/>
    </source>
</evidence>
<dbReference type="HAMAP" id="MF_00376">
    <property type="entry name" value="Dephospho_CoA_kinase"/>
    <property type="match status" value="1"/>
</dbReference>
<sequence length="204" mass="22825">MRRAMRTIAITGGIGSGKTAVTDYLEEKGFPVIDTDCMAHAMTAPGGKAIPYIRKYFGEDFILPDGSMDREAIRNVVYHNPEMMKVLEKGTTEVIVRDTKAEIERMRTLGAPVTFVAIPLLFESGSDGSEYDGVWAVTASEEVRVKRVMARDGLTEEMVRRILKKQVSDEVRREKASELIDNSGTLAELRSRVDFLLRKNHLIS</sequence>
<dbReference type="Pfam" id="PF01121">
    <property type="entry name" value="CoaE"/>
    <property type="match status" value="1"/>
</dbReference>
<dbReference type="AlphaFoldDB" id="A0A6N7X3C0"/>
<dbReference type="CDD" id="cd02022">
    <property type="entry name" value="DPCK"/>
    <property type="match status" value="1"/>
</dbReference>
<dbReference type="PANTHER" id="PTHR10695:SF46">
    <property type="entry name" value="BIFUNCTIONAL COENZYME A SYNTHASE-RELATED"/>
    <property type="match status" value="1"/>
</dbReference>
<keyword evidence="3 5" id="KW-0418">Kinase</keyword>
<dbReference type="InterPro" id="IPR027417">
    <property type="entry name" value="P-loop_NTPase"/>
</dbReference>
<dbReference type="NCBIfam" id="TIGR00152">
    <property type="entry name" value="dephospho-CoA kinase"/>
    <property type="match status" value="1"/>
</dbReference>
<dbReference type="Gene3D" id="3.40.50.300">
    <property type="entry name" value="P-loop containing nucleotide triphosphate hydrolases"/>
    <property type="match status" value="1"/>
</dbReference>
<accession>A0A6N7X3C0</accession>
<dbReference type="GO" id="GO:0004140">
    <property type="term" value="F:dephospho-CoA kinase activity"/>
    <property type="evidence" value="ECO:0007669"/>
    <property type="project" value="UniProtKB-UniRule"/>
</dbReference>
<proteinExistence type="inferred from homology"/>
<name>A0A6N7X3C0_9FIRM</name>
<dbReference type="EC" id="2.7.1.24" evidence="3 4"/>
<evidence type="ECO:0000256" key="2">
    <source>
        <dbReference type="ARBA" id="ARBA00022840"/>
    </source>
</evidence>
<evidence type="ECO:0000313" key="5">
    <source>
        <dbReference type="EMBL" id="MST69990.1"/>
    </source>
</evidence>
<dbReference type="UniPathway" id="UPA00241">
    <property type="reaction ID" value="UER00356"/>
</dbReference>
<comment type="function">
    <text evidence="3">Catalyzes the phosphorylation of the 3'-hydroxyl group of dephosphocoenzyme A to form coenzyme A.</text>
</comment>
<dbReference type="PANTHER" id="PTHR10695">
    <property type="entry name" value="DEPHOSPHO-COA KINASE-RELATED"/>
    <property type="match status" value="1"/>
</dbReference>
<evidence type="ECO:0000256" key="1">
    <source>
        <dbReference type="ARBA" id="ARBA00022741"/>
    </source>
</evidence>
<keyword evidence="1 3" id="KW-0547">Nucleotide-binding</keyword>
<feature type="binding site" evidence="3">
    <location>
        <begin position="15"/>
        <end position="20"/>
    </location>
    <ligand>
        <name>ATP</name>
        <dbReference type="ChEBI" id="CHEBI:30616"/>
    </ligand>
</feature>
<protein>
    <recommendedName>
        <fullName evidence="3 4">Dephospho-CoA kinase</fullName>
        <ecNumber evidence="3 4">2.7.1.24</ecNumber>
    </recommendedName>
    <alternativeName>
        <fullName evidence="3">Dephosphocoenzyme A kinase</fullName>
    </alternativeName>
</protein>
<dbReference type="SUPFAM" id="SSF52540">
    <property type="entry name" value="P-loop containing nucleoside triphosphate hydrolases"/>
    <property type="match status" value="1"/>
</dbReference>
<comment type="pathway">
    <text evidence="3">Cofactor biosynthesis; coenzyme A biosynthesis; CoA from (R)-pantothenate: step 5/5.</text>
</comment>
<reference evidence="5 6" key="1">
    <citation type="submission" date="2019-08" db="EMBL/GenBank/DDBJ databases">
        <title>In-depth cultivation of the pig gut microbiome towards novel bacterial diversity and tailored functional studies.</title>
        <authorList>
            <person name="Wylensek D."/>
            <person name="Hitch T.C.A."/>
            <person name="Clavel T."/>
        </authorList>
    </citation>
    <scope>NUCLEOTIDE SEQUENCE [LARGE SCALE GENOMIC DNA]</scope>
    <source>
        <strain evidence="5 6">WCA-MUC-591-APC-4B</strain>
    </source>
</reference>
<keyword evidence="6" id="KW-1185">Reference proteome</keyword>
<dbReference type="Proteomes" id="UP000469424">
    <property type="component" value="Unassembled WGS sequence"/>
</dbReference>
<keyword evidence="2 3" id="KW-0067">ATP-binding</keyword>
<organism evidence="5 6">
    <name type="scientific">Mogibacterium kristiansenii</name>
    <dbReference type="NCBI Taxonomy" id="2606708"/>
    <lineage>
        <taxon>Bacteria</taxon>
        <taxon>Bacillati</taxon>
        <taxon>Bacillota</taxon>
        <taxon>Clostridia</taxon>
        <taxon>Peptostreptococcales</taxon>
        <taxon>Anaerovoracaceae</taxon>
        <taxon>Mogibacterium</taxon>
    </lineage>
</organism>
<evidence type="ECO:0000256" key="4">
    <source>
        <dbReference type="NCBIfam" id="TIGR00152"/>
    </source>
</evidence>
<keyword evidence="3 5" id="KW-0808">Transferase</keyword>
<comment type="subcellular location">
    <subcellularLocation>
        <location evidence="3">Cytoplasm</location>
    </subcellularLocation>
</comment>
<dbReference type="GO" id="GO:0015937">
    <property type="term" value="P:coenzyme A biosynthetic process"/>
    <property type="evidence" value="ECO:0007669"/>
    <property type="project" value="UniProtKB-UniRule"/>
</dbReference>
<evidence type="ECO:0000256" key="3">
    <source>
        <dbReference type="HAMAP-Rule" id="MF_00376"/>
    </source>
</evidence>
<dbReference type="GO" id="GO:0005524">
    <property type="term" value="F:ATP binding"/>
    <property type="evidence" value="ECO:0007669"/>
    <property type="project" value="UniProtKB-UniRule"/>
</dbReference>
<gene>
    <name evidence="3" type="primary">coaE</name>
    <name evidence="5" type="ORF">FYJ65_01320</name>
</gene>
<dbReference type="PROSITE" id="PS51219">
    <property type="entry name" value="DPCK"/>
    <property type="match status" value="1"/>
</dbReference>
<comment type="catalytic activity">
    <reaction evidence="3">
        <text>3'-dephospho-CoA + ATP = ADP + CoA + H(+)</text>
        <dbReference type="Rhea" id="RHEA:18245"/>
        <dbReference type="ChEBI" id="CHEBI:15378"/>
        <dbReference type="ChEBI" id="CHEBI:30616"/>
        <dbReference type="ChEBI" id="CHEBI:57287"/>
        <dbReference type="ChEBI" id="CHEBI:57328"/>
        <dbReference type="ChEBI" id="CHEBI:456216"/>
        <dbReference type="EC" id="2.7.1.24"/>
    </reaction>
</comment>
<comment type="similarity">
    <text evidence="3">Belongs to the CoaE family.</text>
</comment>
<keyword evidence="3" id="KW-0963">Cytoplasm</keyword>
<dbReference type="GO" id="GO:0005737">
    <property type="term" value="C:cytoplasm"/>
    <property type="evidence" value="ECO:0007669"/>
    <property type="project" value="UniProtKB-SubCell"/>
</dbReference>
<dbReference type="InterPro" id="IPR001977">
    <property type="entry name" value="Depp_CoAkinase"/>
</dbReference>